<comment type="caution">
    <text evidence="2">The sequence shown here is derived from an EMBL/GenBank/DDBJ whole genome shotgun (WGS) entry which is preliminary data.</text>
</comment>
<dbReference type="Gene3D" id="3.30.2310.20">
    <property type="entry name" value="RelE-like"/>
    <property type="match status" value="1"/>
</dbReference>
<keyword evidence="1" id="KW-1277">Toxin-antitoxin system</keyword>
<accession>A0ABU0FDW1</accession>
<dbReference type="InterPro" id="IPR007712">
    <property type="entry name" value="RelE/ParE_toxin"/>
</dbReference>
<name>A0ABU0FDW1_9HYPH</name>
<evidence type="ECO:0000256" key="1">
    <source>
        <dbReference type="ARBA" id="ARBA00022649"/>
    </source>
</evidence>
<keyword evidence="3" id="KW-1185">Reference proteome</keyword>
<evidence type="ECO:0000313" key="3">
    <source>
        <dbReference type="Proteomes" id="UP001237448"/>
    </source>
</evidence>
<dbReference type="Proteomes" id="UP001237448">
    <property type="component" value="Unassembled WGS sequence"/>
</dbReference>
<sequence>MRGLFYTLQAQADLEDIFDFIATDNPLRARTYIDEIRQACRNLCDAPMIGTERPDLRPGLRILPFGVASSSPTNCRQTGSTYWGFFRRPGL</sequence>
<reference evidence="2 3" key="1">
    <citation type="submission" date="2023-07" db="EMBL/GenBank/DDBJ databases">
        <title>Genomic Encyclopedia of Type Strains, Phase IV (KMG-IV): sequencing the most valuable type-strain genomes for metagenomic binning, comparative biology and taxonomic classification.</title>
        <authorList>
            <person name="Goeker M."/>
        </authorList>
    </citation>
    <scope>NUCLEOTIDE SEQUENCE [LARGE SCALE GENOMIC DNA]</scope>
    <source>
        <strain evidence="2 3">DSM 5896</strain>
    </source>
</reference>
<dbReference type="InterPro" id="IPR035093">
    <property type="entry name" value="RelE/ParE_toxin_dom_sf"/>
</dbReference>
<gene>
    <name evidence="2" type="ORF">J3R73_002299</name>
</gene>
<evidence type="ECO:0000313" key="2">
    <source>
        <dbReference type="EMBL" id="MDQ0392507.1"/>
    </source>
</evidence>
<proteinExistence type="predicted"/>
<protein>
    <submittedName>
        <fullName evidence="2">Plasmid stabilization system protein ParE</fullName>
    </submittedName>
</protein>
<dbReference type="Pfam" id="PF05016">
    <property type="entry name" value="ParE_toxin"/>
    <property type="match status" value="1"/>
</dbReference>
<organism evidence="2 3">
    <name type="scientific">Labrys monachus</name>
    <dbReference type="NCBI Taxonomy" id="217067"/>
    <lineage>
        <taxon>Bacteria</taxon>
        <taxon>Pseudomonadati</taxon>
        <taxon>Pseudomonadota</taxon>
        <taxon>Alphaproteobacteria</taxon>
        <taxon>Hyphomicrobiales</taxon>
        <taxon>Xanthobacteraceae</taxon>
        <taxon>Labrys</taxon>
    </lineage>
</organism>
<dbReference type="EMBL" id="JAUSVK010000001">
    <property type="protein sequence ID" value="MDQ0392507.1"/>
    <property type="molecule type" value="Genomic_DNA"/>
</dbReference>
<dbReference type="RefSeq" id="WP_307426496.1">
    <property type="nucleotide sequence ID" value="NZ_JAUSVK010000001.1"/>
</dbReference>